<dbReference type="CDD" id="cd14687">
    <property type="entry name" value="bZIP_ATF2"/>
    <property type="match status" value="1"/>
</dbReference>
<dbReference type="Proteomes" id="UP000800096">
    <property type="component" value="Unassembled WGS sequence"/>
</dbReference>
<comment type="subcellular location">
    <subcellularLocation>
        <location evidence="1">Nucleus</location>
    </subcellularLocation>
</comment>
<dbReference type="InterPro" id="IPR051027">
    <property type="entry name" value="bZIP_transcription_factors"/>
</dbReference>
<keyword evidence="8" id="KW-1185">Reference proteome</keyword>
<organism evidence="7 8">
    <name type="scientific">Ampelomyces quisqualis</name>
    <name type="common">Powdery mildew agent</name>
    <dbReference type="NCBI Taxonomy" id="50730"/>
    <lineage>
        <taxon>Eukaryota</taxon>
        <taxon>Fungi</taxon>
        <taxon>Dikarya</taxon>
        <taxon>Ascomycota</taxon>
        <taxon>Pezizomycotina</taxon>
        <taxon>Dothideomycetes</taxon>
        <taxon>Pleosporomycetidae</taxon>
        <taxon>Pleosporales</taxon>
        <taxon>Pleosporineae</taxon>
        <taxon>Phaeosphaeriaceae</taxon>
        <taxon>Ampelomyces</taxon>
    </lineage>
</organism>
<dbReference type="InterPro" id="IPR004827">
    <property type="entry name" value="bZIP"/>
</dbReference>
<dbReference type="OrthoDB" id="295274at2759"/>
<name>A0A6A5QDF1_AMPQU</name>
<feature type="compositionally biased region" description="Polar residues" evidence="5">
    <location>
        <begin position="119"/>
        <end position="129"/>
    </location>
</feature>
<sequence>MAADVANLYTTSDIWCSSPDNAYTYPPTYHIGLSEPLSLEDQLAVASTIAGPQFRASLQHPSPVRPNALHAMRHNQDDITVSPLEPHFEPDETPATSNNSSIFDIPQPSISRTGEHRCNSSQQTSITHDSISSQTSLKSQSPTTTSQHSRRRRKLENAEPGSARARYLEKNRTAASKCRSKQKRQQEDLVEQAREQGLKNKILKAEVEMLKGGIRELKDYVGQHSNCADARLRLYIQREADRLATGDTRTNPFMDPSAANGGSYLSVTPSILESEGTWPIKSPITFRPDRPST</sequence>
<keyword evidence="4" id="KW-0539">Nucleus</keyword>
<dbReference type="PROSITE" id="PS50217">
    <property type="entry name" value="BZIP"/>
    <property type="match status" value="1"/>
</dbReference>
<feature type="region of interest" description="Disordered" evidence="5">
    <location>
        <begin position="81"/>
        <end position="191"/>
    </location>
</feature>
<reference evidence="7" key="1">
    <citation type="journal article" date="2020" name="Stud. Mycol.">
        <title>101 Dothideomycetes genomes: a test case for predicting lifestyles and emergence of pathogens.</title>
        <authorList>
            <person name="Haridas S."/>
            <person name="Albert R."/>
            <person name="Binder M."/>
            <person name="Bloem J."/>
            <person name="Labutti K."/>
            <person name="Salamov A."/>
            <person name="Andreopoulos B."/>
            <person name="Baker S."/>
            <person name="Barry K."/>
            <person name="Bills G."/>
            <person name="Bluhm B."/>
            <person name="Cannon C."/>
            <person name="Castanera R."/>
            <person name="Culley D."/>
            <person name="Daum C."/>
            <person name="Ezra D."/>
            <person name="Gonzalez J."/>
            <person name="Henrissat B."/>
            <person name="Kuo A."/>
            <person name="Liang C."/>
            <person name="Lipzen A."/>
            <person name="Lutzoni F."/>
            <person name="Magnuson J."/>
            <person name="Mondo S."/>
            <person name="Nolan M."/>
            <person name="Ohm R."/>
            <person name="Pangilinan J."/>
            <person name="Park H.-J."/>
            <person name="Ramirez L."/>
            <person name="Alfaro M."/>
            <person name="Sun H."/>
            <person name="Tritt A."/>
            <person name="Yoshinaga Y."/>
            <person name="Zwiers L.-H."/>
            <person name="Turgeon B."/>
            <person name="Goodwin S."/>
            <person name="Spatafora J."/>
            <person name="Crous P."/>
            <person name="Grigoriev I."/>
        </authorList>
    </citation>
    <scope>NUCLEOTIDE SEQUENCE</scope>
    <source>
        <strain evidence="7">HMLAC05119</strain>
    </source>
</reference>
<keyword evidence="2" id="KW-0805">Transcription regulation</keyword>
<dbReference type="SUPFAM" id="SSF57959">
    <property type="entry name" value="Leucine zipper domain"/>
    <property type="match status" value="1"/>
</dbReference>
<dbReference type="Gene3D" id="1.20.5.170">
    <property type="match status" value="1"/>
</dbReference>
<feature type="domain" description="BZIP" evidence="6">
    <location>
        <begin position="161"/>
        <end position="224"/>
    </location>
</feature>
<gene>
    <name evidence="7" type="ORF">BDU57DRAFT_532046</name>
</gene>
<dbReference type="AlphaFoldDB" id="A0A6A5QDF1"/>
<protein>
    <recommendedName>
        <fullName evidence="6">BZIP domain-containing protein</fullName>
    </recommendedName>
</protein>
<keyword evidence="3" id="KW-0804">Transcription</keyword>
<dbReference type="Pfam" id="PF00170">
    <property type="entry name" value="bZIP_1"/>
    <property type="match status" value="1"/>
</dbReference>
<evidence type="ECO:0000256" key="5">
    <source>
        <dbReference type="SAM" id="MobiDB-lite"/>
    </source>
</evidence>
<evidence type="ECO:0000256" key="4">
    <source>
        <dbReference type="ARBA" id="ARBA00023242"/>
    </source>
</evidence>
<dbReference type="GO" id="GO:0005634">
    <property type="term" value="C:nucleus"/>
    <property type="evidence" value="ECO:0007669"/>
    <property type="project" value="UniProtKB-SubCell"/>
</dbReference>
<feature type="compositionally biased region" description="Polar residues" evidence="5">
    <location>
        <begin position="94"/>
        <end position="112"/>
    </location>
</feature>
<dbReference type="EMBL" id="ML979139">
    <property type="protein sequence ID" value="KAF1912908.1"/>
    <property type="molecule type" value="Genomic_DNA"/>
</dbReference>
<dbReference type="GO" id="GO:0003700">
    <property type="term" value="F:DNA-binding transcription factor activity"/>
    <property type="evidence" value="ECO:0007669"/>
    <property type="project" value="InterPro"/>
</dbReference>
<proteinExistence type="predicted"/>
<dbReference type="PANTHER" id="PTHR19304">
    <property type="entry name" value="CYCLIC-AMP RESPONSE ELEMENT BINDING PROTEIN"/>
    <property type="match status" value="1"/>
</dbReference>
<dbReference type="InterPro" id="IPR046347">
    <property type="entry name" value="bZIP_sf"/>
</dbReference>
<evidence type="ECO:0000259" key="6">
    <source>
        <dbReference type="PROSITE" id="PS50217"/>
    </source>
</evidence>
<accession>A0A6A5QDF1</accession>
<dbReference type="SMART" id="SM00338">
    <property type="entry name" value="BRLZ"/>
    <property type="match status" value="1"/>
</dbReference>
<evidence type="ECO:0000313" key="8">
    <source>
        <dbReference type="Proteomes" id="UP000800096"/>
    </source>
</evidence>
<evidence type="ECO:0000256" key="1">
    <source>
        <dbReference type="ARBA" id="ARBA00004123"/>
    </source>
</evidence>
<evidence type="ECO:0000256" key="3">
    <source>
        <dbReference type="ARBA" id="ARBA00023163"/>
    </source>
</evidence>
<evidence type="ECO:0000313" key="7">
    <source>
        <dbReference type="EMBL" id="KAF1912908.1"/>
    </source>
</evidence>
<evidence type="ECO:0000256" key="2">
    <source>
        <dbReference type="ARBA" id="ARBA00023015"/>
    </source>
</evidence>
<feature type="compositionally biased region" description="Low complexity" evidence="5">
    <location>
        <begin position="130"/>
        <end position="147"/>
    </location>
</feature>